<keyword evidence="3" id="KW-0808">Transferase</keyword>
<dbReference type="InterPro" id="IPR036388">
    <property type="entry name" value="WH-like_DNA-bd_sf"/>
</dbReference>
<keyword evidence="4" id="KW-1185">Reference proteome</keyword>
<accession>U5DAT6</accession>
<dbReference type="InterPro" id="IPR014048">
    <property type="entry name" value="MethylDNA_cys_MeTrfase_DNA-bd"/>
</dbReference>
<dbReference type="EMBL" id="ASSJ01000046">
    <property type="protein sequence ID" value="ERN41658.1"/>
    <property type="molecule type" value="Genomic_DNA"/>
</dbReference>
<dbReference type="eggNOG" id="COG3695">
    <property type="taxonomic scope" value="Bacteria"/>
</dbReference>
<dbReference type="SUPFAM" id="SSF46767">
    <property type="entry name" value="Methylated DNA-protein cysteine methyltransferase, C-terminal domain"/>
    <property type="match status" value="1"/>
</dbReference>
<dbReference type="InParanoid" id="U5DAT6"/>
<keyword evidence="3" id="KW-0489">Methyltransferase</keyword>
<evidence type="ECO:0000313" key="4">
    <source>
        <dbReference type="Proteomes" id="UP000016960"/>
    </source>
</evidence>
<dbReference type="AlphaFoldDB" id="U5DAT6"/>
<dbReference type="PANTHER" id="PTHR42942:SF1">
    <property type="entry name" value="ALKYLTRANSFERASE-LIKE PROTEIN 1"/>
    <property type="match status" value="1"/>
</dbReference>
<sequence length="121" mass="13323">MTAYERIYAVTRQIPRGRVATYGQVAELSGLPGQARLVGYALYRVVDPIGGDIPWQRVVNAKGKISYATRREGSDDLQRSLLVAEGIDFSPDDRIDLKRYRWQPTAPVALPDGDPSDASCG</sequence>
<proteinExistence type="predicted"/>
<feature type="domain" description="Methylated-DNA-[protein]-cysteine S-methyltransferase DNA binding" evidence="2">
    <location>
        <begin position="4"/>
        <end position="87"/>
    </location>
</feature>
<organism evidence="3 4">
    <name type="scientific">Rubidibacter lacunae KORDI 51-2</name>
    <dbReference type="NCBI Taxonomy" id="582515"/>
    <lineage>
        <taxon>Bacteria</taxon>
        <taxon>Bacillati</taxon>
        <taxon>Cyanobacteriota</taxon>
        <taxon>Cyanophyceae</taxon>
        <taxon>Oscillatoriophycideae</taxon>
        <taxon>Chroococcales</taxon>
        <taxon>Aphanothecaceae</taxon>
        <taxon>Rubidibacter</taxon>
    </lineage>
</organism>
<dbReference type="Pfam" id="PF01035">
    <property type="entry name" value="DNA_binding_1"/>
    <property type="match status" value="1"/>
</dbReference>
<reference evidence="3 4" key="1">
    <citation type="submission" date="2013-05" db="EMBL/GenBank/DDBJ databases">
        <title>Draft genome sequence of Rubidibacter lacunae KORDI 51-2.</title>
        <authorList>
            <person name="Choi D.H."/>
            <person name="Noh J.H."/>
            <person name="Kwon K.-K."/>
            <person name="Lee J.-H."/>
            <person name="Ryu J.-Y."/>
        </authorList>
    </citation>
    <scope>NUCLEOTIDE SEQUENCE [LARGE SCALE GENOMIC DNA]</scope>
    <source>
        <strain evidence="3 4">KORDI 51-2</strain>
    </source>
</reference>
<comment type="caution">
    <text evidence="3">The sequence shown here is derived from an EMBL/GenBank/DDBJ whole genome shotgun (WGS) entry which is preliminary data.</text>
</comment>
<dbReference type="CDD" id="cd06445">
    <property type="entry name" value="ATase"/>
    <property type="match status" value="1"/>
</dbReference>
<dbReference type="RefSeq" id="WP_022606538.1">
    <property type="nucleotide sequence ID" value="NZ_ASSJ01000046.1"/>
</dbReference>
<evidence type="ECO:0000256" key="1">
    <source>
        <dbReference type="ARBA" id="ARBA00022763"/>
    </source>
</evidence>
<dbReference type="GO" id="GO:0008168">
    <property type="term" value="F:methyltransferase activity"/>
    <property type="evidence" value="ECO:0007669"/>
    <property type="project" value="UniProtKB-KW"/>
</dbReference>
<evidence type="ECO:0000259" key="2">
    <source>
        <dbReference type="Pfam" id="PF01035"/>
    </source>
</evidence>
<dbReference type="InterPro" id="IPR036217">
    <property type="entry name" value="MethylDNA_cys_MeTrfase_DNAb"/>
</dbReference>
<dbReference type="PATRIC" id="fig|582515.4.peg.1970"/>
<dbReference type="Proteomes" id="UP000016960">
    <property type="component" value="Unassembled WGS sequence"/>
</dbReference>
<gene>
    <name evidence="3" type="ORF">KR51_00017370</name>
</gene>
<name>U5DAT6_9CHRO</name>
<dbReference type="OrthoDB" id="9789813at2"/>
<dbReference type="GO" id="GO:0032259">
    <property type="term" value="P:methylation"/>
    <property type="evidence" value="ECO:0007669"/>
    <property type="project" value="UniProtKB-KW"/>
</dbReference>
<dbReference type="Gene3D" id="1.10.10.10">
    <property type="entry name" value="Winged helix-like DNA-binding domain superfamily/Winged helix DNA-binding domain"/>
    <property type="match status" value="1"/>
</dbReference>
<dbReference type="InterPro" id="IPR052520">
    <property type="entry name" value="ATL_DNA_repair"/>
</dbReference>
<dbReference type="GO" id="GO:0006281">
    <property type="term" value="P:DNA repair"/>
    <property type="evidence" value="ECO:0007669"/>
    <property type="project" value="InterPro"/>
</dbReference>
<protein>
    <submittedName>
        <fullName evidence="3">Putative methylated DNA-protein cysteine methyltransferase</fullName>
    </submittedName>
</protein>
<dbReference type="PANTHER" id="PTHR42942">
    <property type="entry name" value="6-O-METHYLGUANINE DNA METHYLTRANSFERASE"/>
    <property type="match status" value="1"/>
</dbReference>
<evidence type="ECO:0000313" key="3">
    <source>
        <dbReference type="EMBL" id="ERN41658.1"/>
    </source>
</evidence>
<keyword evidence="1" id="KW-0227">DNA damage</keyword>